<evidence type="ECO:0000256" key="11">
    <source>
        <dbReference type="ARBA" id="ARBA00049902"/>
    </source>
</evidence>
<evidence type="ECO:0000259" key="14">
    <source>
        <dbReference type="Pfam" id="PF00912"/>
    </source>
</evidence>
<feature type="transmembrane region" description="Helical" evidence="12">
    <location>
        <begin position="21"/>
        <end position="42"/>
    </location>
</feature>
<dbReference type="InterPro" id="IPR011815">
    <property type="entry name" value="PBP_1c"/>
</dbReference>
<reference evidence="16 17" key="1">
    <citation type="submission" date="2016-10" db="EMBL/GenBank/DDBJ databases">
        <authorList>
            <person name="de Groot N.N."/>
        </authorList>
    </citation>
    <scope>NUCLEOTIDE SEQUENCE [LARGE SCALE GENOMIC DNA]</scope>
    <source>
        <strain evidence="16 17">CGMCC 1.9109</strain>
    </source>
</reference>
<dbReference type="InterPro" id="IPR050396">
    <property type="entry name" value="Glycosyltr_51/Transpeptidase"/>
</dbReference>
<evidence type="ECO:0000256" key="8">
    <source>
        <dbReference type="ARBA" id="ARBA00022801"/>
    </source>
</evidence>
<comment type="similarity">
    <text evidence="3">In the N-terminal section; belongs to the glycosyltransferase 51 family.</text>
</comment>
<evidence type="ECO:0000313" key="16">
    <source>
        <dbReference type="EMBL" id="SDE54054.1"/>
    </source>
</evidence>
<evidence type="ECO:0000256" key="7">
    <source>
        <dbReference type="ARBA" id="ARBA00022679"/>
    </source>
</evidence>
<gene>
    <name evidence="16" type="ORF">SAMN04488071_3220</name>
</gene>
<evidence type="ECO:0000256" key="3">
    <source>
        <dbReference type="ARBA" id="ARBA00007739"/>
    </source>
</evidence>
<dbReference type="PANTHER" id="PTHR32282">
    <property type="entry name" value="BINDING PROTEIN TRANSPEPTIDASE, PUTATIVE-RELATED"/>
    <property type="match status" value="1"/>
</dbReference>
<sequence length="705" mass="76296">MPTGLRALGLKGWRTKLRYAAMTLMACLGLTVATFFILDAVYPPKLDRFNTVSSEVVGADGSLLRLFPVENGRLRRAVTLDQVDPLFVDMLIAYEDKRFHDHTGVDLLAVLRAGWQALAAQEVVSGASTLTMQVARLLEPRPRTLPSKLIEMFRALQLERRHSKQQILEMYLTLAPYGGNVEGIRAASLAYFGHEADRLTPDEAALLVVLPQSPTGLRPDRYPARARAARNKVLARVVGGIGLDAHLAALAARAPVPPMKQQPELSAPHLAARLRADGGAPLKRTHIDAILQKQMEALALASARRLQENASLAILVVENKSRKVISYVGSADFTNTARDGFVDMVTAIRSPGSTLKPFIYGMAFDQGMAHPRTRIMDEPRRFGTYAPNNFMDTFYGEVTISEALRRSLNVPAVAVLDRLGPVHFTETLRHAGARLALPGEEKPGLAVALGGVGMSLEDLVMLYAALADDGQVRPLKLLDAPNQTAPATNTTLLGADARAALRHILTGIGAPGDRLPRKYQQNPRHIAFKTGTSYGFRDAWAVGYDGGYTVGVWIGRPDGTPMPGHFGSNTAAPVLFDAFGYLPQAPVTAPSSGFLTAQALPPGLKYFDRPQLSVLTGKRVAPLTLAFPLADSVVALTGGTTPITFAAQGGELPLQWFMDGKPLPSSRWSRNATLMLEGPGFYRVSVTDRNGHQVSARFSAQDTLR</sequence>
<evidence type="ECO:0000256" key="1">
    <source>
        <dbReference type="ARBA" id="ARBA00004752"/>
    </source>
</evidence>
<keyword evidence="12" id="KW-0812">Transmembrane</keyword>
<dbReference type="UniPathway" id="UPA00219"/>
<dbReference type="GO" id="GO:0008955">
    <property type="term" value="F:peptidoglycan glycosyltransferase activity"/>
    <property type="evidence" value="ECO:0007669"/>
    <property type="project" value="UniProtKB-EC"/>
</dbReference>
<proteinExistence type="inferred from homology"/>
<dbReference type="SUPFAM" id="SSF56601">
    <property type="entry name" value="beta-lactamase/transpeptidase-like"/>
    <property type="match status" value="1"/>
</dbReference>
<feature type="domain" description="Glycosyl transferase family 51" evidence="14">
    <location>
        <begin position="71"/>
        <end position="237"/>
    </location>
</feature>
<keyword evidence="9" id="KW-0511">Multifunctional enzyme</keyword>
<evidence type="ECO:0000256" key="2">
    <source>
        <dbReference type="ARBA" id="ARBA00007090"/>
    </source>
</evidence>
<dbReference type="GO" id="GO:0008658">
    <property type="term" value="F:penicillin binding"/>
    <property type="evidence" value="ECO:0007669"/>
    <property type="project" value="InterPro"/>
</dbReference>
<evidence type="ECO:0000256" key="12">
    <source>
        <dbReference type="SAM" id="Phobius"/>
    </source>
</evidence>
<keyword evidence="6" id="KW-0328">Glycosyltransferase</keyword>
<name>A0A1G7DR97_9PROT</name>
<dbReference type="Pfam" id="PF00905">
    <property type="entry name" value="Transpeptidase"/>
    <property type="match status" value="1"/>
</dbReference>
<comment type="pathway">
    <text evidence="1">Cell wall biogenesis; peptidoglycan biosynthesis.</text>
</comment>
<dbReference type="GO" id="GO:0004180">
    <property type="term" value="F:carboxypeptidase activity"/>
    <property type="evidence" value="ECO:0007669"/>
    <property type="project" value="UniProtKB-KW"/>
</dbReference>
<dbReference type="STRING" id="637679.GCA_001550055_02087"/>
<dbReference type="NCBIfam" id="TIGR02073">
    <property type="entry name" value="PBP_1c"/>
    <property type="match status" value="1"/>
</dbReference>
<keyword evidence="17" id="KW-1185">Reference proteome</keyword>
<comment type="catalytic activity">
    <reaction evidence="11">
        <text>[GlcNAc-(1-&gt;4)-Mur2Ac(oyl-L-Ala-gamma-D-Glu-L-Lys-D-Ala-D-Ala)](n)-di-trans,octa-cis-undecaprenyl diphosphate + beta-D-GlcNAc-(1-&gt;4)-Mur2Ac(oyl-L-Ala-gamma-D-Glu-L-Lys-D-Ala-D-Ala)-di-trans,octa-cis-undecaprenyl diphosphate = [GlcNAc-(1-&gt;4)-Mur2Ac(oyl-L-Ala-gamma-D-Glu-L-Lys-D-Ala-D-Ala)](n+1)-di-trans,octa-cis-undecaprenyl diphosphate + di-trans,octa-cis-undecaprenyl diphosphate + H(+)</text>
        <dbReference type="Rhea" id="RHEA:23708"/>
        <dbReference type="Rhea" id="RHEA-COMP:9602"/>
        <dbReference type="Rhea" id="RHEA-COMP:9603"/>
        <dbReference type="ChEBI" id="CHEBI:15378"/>
        <dbReference type="ChEBI" id="CHEBI:58405"/>
        <dbReference type="ChEBI" id="CHEBI:60033"/>
        <dbReference type="ChEBI" id="CHEBI:78435"/>
        <dbReference type="EC" id="2.4.99.28"/>
    </reaction>
</comment>
<accession>A0A1G7DR97</accession>
<evidence type="ECO:0000256" key="4">
    <source>
        <dbReference type="ARBA" id="ARBA00022645"/>
    </source>
</evidence>
<dbReference type="AlphaFoldDB" id="A0A1G7DR97"/>
<dbReference type="EC" id="2.4.99.28" evidence="10"/>
<dbReference type="InterPro" id="IPR012338">
    <property type="entry name" value="Beta-lactam/transpept-like"/>
</dbReference>
<dbReference type="InterPro" id="IPR001460">
    <property type="entry name" value="PCN-bd_Tpept"/>
</dbReference>
<dbReference type="InterPro" id="IPR036950">
    <property type="entry name" value="PBP_transglycosylase"/>
</dbReference>
<keyword evidence="4" id="KW-0121">Carboxypeptidase</keyword>
<dbReference type="GO" id="GO:0006508">
    <property type="term" value="P:proteolysis"/>
    <property type="evidence" value="ECO:0007669"/>
    <property type="project" value="UniProtKB-KW"/>
</dbReference>
<dbReference type="GO" id="GO:0030288">
    <property type="term" value="C:outer membrane-bounded periplasmic space"/>
    <property type="evidence" value="ECO:0007669"/>
    <property type="project" value="TreeGrafter"/>
</dbReference>
<dbReference type="SUPFAM" id="SSF53955">
    <property type="entry name" value="Lysozyme-like"/>
    <property type="match status" value="1"/>
</dbReference>
<evidence type="ECO:0000256" key="6">
    <source>
        <dbReference type="ARBA" id="ARBA00022676"/>
    </source>
</evidence>
<evidence type="ECO:0000313" key="17">
    <source>
        <dbReference type="Proteomes" id="UP000183685"/>
    </source>
</evidence>
<evidence type="ECO:0000256" key="9">
    <source>
        <dbReference type="ARBA" id="ARBA00023268"/>
    </source>
</evidence>
<dbReference type="InterPro" id="IPR001264">
    <property type="entry name" value="Glyco_trans_51"/>
</dbReference>
<protein>
    <recommendedName>
        <fullName evidence="10">peptidoglycan glycosyltransferase</fullName>
        <ecNumber evidence="10">2.4.99.28</ecNumber>
    </recommendedName>
</protein>
<evidence type="ECO:0000256" key="5">
    <source>
        <dbReference type="ARBA" id="ARBA00022670"/>
    </source>
</evidence>
<dbReference type="Proteomes" id="UP000183685">
    <property type="component" value="Unassembled WGS sequence"/>
</dbReference>
<feature type="domain" description="Penicillin-binding C-terminal" evidence="15">
    <location>
        <begin position="621"/>
        <end position="698"/>
    </location>
</feature>
<keyword evidence="12" id="KW-1133">Transmembrane helix</keyword>
<keyword evidence="8" id="KW-0378">Hydrolase</keyword>
<dbReference type="RefSeq" id="WP_074519499.1">
    <property type="nucleotide sequence ID" value="NZ_FNAK01000007.1"/>
</dbReference>
<feature type="domain" description="Penicillin-binding protein transpeptidase" evidence="13">
    <location>
        <begin position="313"/>
        <end position="545"/>
    </location>
</feature>
<dbReference type="GO" id="GO:0009252">
    <property type="term" value="P:peptidoglycan biosynthetic process"/>
    <property type="evidence" value="ECO:0007669"/>
    <property type="project" value="UniProtKB-UniPathway"/>
</dbReference>
<dbReference type="EMBL" id="FNAK01000007">
    <property type="protein sequence ID" value="SDE54054.1"/>
    <property type="molecule type" value="Genomic_DNA"/>
</dbReference>
<dbReference type="Gene3D" id="3.40.710.10">
    <property type="entry name" value="DD-peptidase/beta-lactamase superfamily"/>
    <property type="match status" value="1"/>
</dbReference>
<dbReference type="Pfam" id="PF00912">
    <property type="entry name" value="Transgly"/>
    <property type="match status" value="1"/>
</dbReference>
<dbReference type="InterPro" id="IPR009647">
    <property type="entry name" value="PBP_C"/>
</dbReference>
<dbReference type="InterPro" id="IPR023346">
    <property type="entry name" value="Lysozyme-like_dom_sf"/>
</dbReference>
<evidence type="ECO:0000256" key="10">
    <source>
        <dbReference type="ARBA" id="ARBA00044770"/>
    </source>
</evidence>
<keyword evidence="12" id="KW-0472">Membrane</keyword>
<evidence type="ECO:0000259" key="15">
    <source>
        <dbReference type="Pfam" id="PF06832"/>
    </source>
</evidence>
<keyword evidence="5" id="KW-0645">Protease</keyword>
<keyword evidence="7" id="KW-0808">Transferase</keyword>
<organism evidence="16 17">
    <name type="scientific">Kordiimonas lacus</name>
    <dbReference type="NCBI Taxonomy" id="637679"/>
    <lineage>
        <taxon>Bacteria</taxon>
        <taxon>Pseudomonadati</taxon>
        <taxon>Pseudomonadota</taxon>
        <taxon>Alphaproteobacteria</taxon>
        <taxon>Kordiimonadales</taxon>
        <taxon>Kordiimonadaceae</taxon>
        <taxon>Kordiimonas</taxon>
    </lineage>
</organism>
<dbReference type="PANTHER" id="PTHR32282:SF15">
    <property type="entry name" value="PENICILLIN-BINDING PROTEIN 1C"/>
    <property type="match status" value="1"/>
</dbReference>
<dbReference type="Gene3D" id="1.10.3810.10">
    <property type="entry name" value="Biosynthetic peptidoglycan transglycosylase-like"/>
    <property type="match status" value="1"/>
</dbReference>
<evidence type="ECO:0000259" key="13">
    <source>
        <dbReference type="Pfam" id="PF00905"/>
    </source>
</evidence>
<comment type="similarity">
    <text evidence="2">In the C-terminal section; belongs to the transpeptidase family.</text>
</comment>
<dbReference type="Pfam" id="PF06832">
    <property type="entry name" value="BiPBP_C"/>
    <property type="match status" value="1"/>
</dbReference>